<dbReference type="EMBL" id="CP073721">
    <property type="protein sequence ID" value="UWZ40222.1"/>
    <property type="molecule type" value="Genomic_DNA"/>
</dbReference>
<accession>A0ABY5ZFL0</accession>
<evidence type="ECO:0000313" key="2">
    <source>
        <dbReference type="Proteomes" id="UP001058271"/>
    </source>
</evidence>
<dbReference type="Gene3D" id="2.40.50.140">
    <property type="entry name" value="Nucleic acid-binding proteins"/>
    <property type="match status" value="1"/>
</dbReference>
<dbReference type="SUPFAM" id="SSF50249">
    <property type="entry name" value="Nucleic acid-binding proteins"/>
    <property type="match status" value="1"/>
</dbReference>
<gene>
    <name evidence="1" type="ORF">Drose_06600</name>
</gene>
<evidence type="ECO:0000313" key="1">
    <source>
        <dbReference type="EMBL" id="UWZ40222.1"/>
    </source>
</evidence>
<name>A0ABY5ZFL0_9ACTN</name>
<dbReference type="InterPro" id="IPR012340">
    <property type="entry name" value="NA-bd_OB-fold"/>
</dbReference>
<protein>
    <submittedName>
        <fullName evidence="1">Cold shock domain-containing protein</fullName>
    </submittedName>
</protein>
<keyword evidence="2" id="KW-1185">Reference proteome</keyword>
<proteinExistence type="predicted"/>
<sequence length="60" mass="6611">MMEEGWGVLDSPETPGGCWTHFSAVAMEGFRSLEPGQSVRLEWESPGQDGYAFRATHVVP</sequence>
<organism evidence="1 2">
    <name type="scientific">Dactylosporangium roseum</name>
    <dbReference type="NCBI Taxonomy" id="47989"/>
    <lineage>
        <taxon>Bacteria</taxon>
        <taxon>Bacillati</taxon>
        <taxon>Actinomycetota</taxon>
        <taxon>Actinomycetes</taxon>
        <taxon>Micromonosporales</taxon>
        <taxon>Micromonosporaceae</taxon>
        <taxon>Dactylosporangium</taxon>
    </lineage>
</organism>
<dbReference type="Proteomes" id="UP001058271">
    <property type="component" value="Chromosome"/>
</dbReference>
<reference evidence="1" key="1">
    <citation type="submission" date="2021-04" db="EMBL/GenBank/DDBJ databases">
        <title>Biosynthetic gene clusters of Dactylosporangioum roseum.</title>
        <authorList>
            <person name="Hartkoorn R.C."/>
            <person name="Beaudoing E."/>
            <person name="Hot D."/>
            <person name="Moureu S."/>
        </authorList>
    </citation>
    <scope>NUCLEOTIDE SEQUENCE</scope>
    <source>
        <strain evidence="1">NRRL B-16295</strain>
    </source>
</reference>